<dbReference type="Proteomes" id="UP001336835">
    <property type="component" value="Unassembled WGS sequence"/>
</dbReference>
<dbReference type="Gene3D" id="3.40.630.30">
    <property type="match status" value="1"/>
</dbReference>
<keyword evidence="4" id="KW-0573">Peptidoglycan synthesis</keyword>
<comment type="caution">
    <text evidence="7">The sequence shown here is derived from an EMBL/GenBank/DDBJ whole genome shotgun (WGS) entry which is preliminary data.</text>
</comment>
<dbReference type="EMBL" id="JAZDQT010000003">
    <property type="protein sequence ID" value="MEE1946848.1"/>
    <property type="molecule type" value="Genomic_DNA"/>
</dbReference>
<proteinExistence type="inferred from homology"/>
<sequence>MLIERKFFFKRFWFSETPKPWSLFTIHIQSRNQLTITNGYCKKFYTKLILLDKDIDQIEKEYDSSTAYEIRRAKRDGITFELSQDVEFFVSFFNEFAKSKGYGQRLSVKKIKSMPSYQIVQTKLNDNILAMSLYVVDLDGKRVRLLYSASSFRSFEDISMKAFVGRANRLLHHEAIVYFQSIGIIEYDMGGYAKDSTDKSLQGINKFKDSFGGTLVEEYNYYPSYFSTIESVYLSVKKLFTKK</sequence>
<evidence type="ECO:0000256" key="4">
    <source>
        <dbReference type="ARBA" id="ARBA00022984"/>
    </source>
</evidence>
<evidence type="ECO:0000256" key="1">
    <source>
        <dbReference type="ARBA" id="ARBA00009943"/>
    </source>
</evidence>
<name>A0ABU7IBH7_9SPHI</name>
<dbReference type="PANTHER" id="PTHR36174">
    <property type="entry name" value="LIPID II:GLYCINE GLYCYLTRANSFERASE"/>
    <property type="match status" value="1"/>
</dbReference>
<dbReference type="InterPro" id="IPR003447">
    <property type="entry name" value="FEMABX"/>
</dbReference>
<evidence type="ECO:0008006" key="9">
    <source>
        <dbReference type="Google" id="ProtNLM"/>
    </source>
</evidence>
<keyword evidence="8" id="KW-1185">Reference proteome</keyword>
<dbReference type="PROSITE" id="PS51191">
    <property type="entry name" value="FEMABX"/>
    <property type="match status" value="1"/>
</dbReference>
<keyword evidence="2" id="KW-0808">Transferase</keyword>
<dbReference type="InterPro" id="IPR016181">
    <property type="entry name" value="Acyl_CoA_acyltransferase"/>
</dbReference>
<evidence type="ECO:0000256" key="5">
    <source>
        <dbReference type="ARBA" id="ARBA00023315"/>
    </source>
</evidence>
<dbReference type="RefSeq" id="WP_330109138.1">
    <property type="nucleotide sequence ID" value="NZ_JAZDQT010000003.1"/>
</dbReference>
<dbReference type="SUPFAM" id="SSF55729">
    <property type="entry name" value="Acyl-CoA N-acyltransferases (Nat)"/>
    <property type="match status" value="1"/>
</dbReference>
<evidence type="ECO:0000313" key="7">
    <source>
        <dbReference type="EMBL" id="MEE1946848.1"/>
    </source>
</evidence>
<comment type="similarity">
    <text evidence="1">Belongs to the FemABX family.</text>
</comment>
<reference evidence="7 8" key="1">
    <citation type="submission" date="2024-01" db="EMBL/GenBank/DDBJ databases">
        <title>Pedobacter sp. nov., isolated from fresh soil.</title>
        <authorList>
            <person name="Le N.T.T."/>
        </authorList>
    </citation>
    <scope>NUCLEOTIDE SEQUENCE [LARGE SCALE GENOMIC DNA]</scope>
    <source>
        <strain evidence="7 8">KR3-3</strain>
    </source>
</reference>
<dbReference type="PANTHER" id="PTHR36174:SF1">
    <property type="entry name" value="LIPID II:GLYCINE GLYCYLTRANSFERASE"/>
    <property type="match status" value="1"/>
</dbReference>
<organism evidence="7 8">
    <name type="scientific">Pedobacter albus</name>
    <dbReference type="NCBI Taxonomy" id="3113905"/>
    <lineage>
        <taxon>Bacteria</taxon>
        <taxon>Pseudomonadati</taxon>
        <taxon>Bacteroidota</taxon>
        <taxon>Sphingobacteriia</taxon>
        <taxon>Sphingobacteriales</taxon>
        <taxon>Sphingobacteriaceae</taxon>
        <taxon>Pedobacter</taxon>
    </lineage>
</organism>
<evidence type="ECO:0000256" key="6">
    <source>
        <dbReference type="ARBA" id="ARBA00023316"/>
    </source>
</evidence>
<keyword evidence="3" id="KW-0133">Cell shape</keyword>
<evidence type="ECO:0000256" key="2">
    <source>
        <dbReference type="ARBA" id="ARBA00022679"/>
    </source>
</evidence>
<keyword evidence="6" id="KW-0961">Cell wall biogenesis/degradation</keyword>
<evidence type="ECO:0000313" key="8">
    <source>
        <dbReference type="Proteomes" id="UP001336835"/>
    </source>
</evidence>
<protein>
    <recommendedName>
        <fullName evidence="9">BioF2-like acetyltransferase domain-containing protein</fullName>
    </recommendedName>
</protein>
<gene>
    <name evidence="7" type="ORF">VRU48_17110</name>
</gene>
<evidence type="ECO:0000256" key="3">
    <source>
        <dbReference type="ARBA" id="ARBA00022960"/>
    </source>
</evidence>
<accession>A0ABU7IBH7</accession>
<dbReference type="InterPro" id="IPR050644">
    <property type="entry name" value="PG_Glycine_Bridge_Synth"/>
</dbReference>
<keyword evidence="5" id="KW-0012">Acyltransferase</keyword>